<organism evidence="1 2">
    <name type="scientific">Polaromonas eurypsychrophila</name>
    <dbReference type="NCBI Taxonomy" id="1614635"/>
    <lineage>
        <taxon>Bacteria</taxon>
        <taxon>Pseudomonadati</taxon>
        <taxon>Pseudomonadota</taxon>
        <taxon>Betaproteobacteria</taxon>
        <taxon>Burkholderiales</taxon>
        <taxon>Comamonadaceae</taxon>
        <taxon>Polaromonas</taxon>
    </lineage>
</organism>
<dbReference type="AlphaFoldDB" id="A0A916SQD8"/>
<accession>A0A916SQD8</accession>
<reference evidence="1" key="2">
    <citation type="submission" date="2020-09" db="EMBL/GenBank/DDBJ databases">
        <authorList>
            <person name="Sun Q."/>
            <person name="Zhou Y."/>
        </authorList>
    </citation>
    <scope>NUCLEOTIDE SEQUENCE</scope>
    <source>
        <strain evidence="1">CGMCC 1.15322</strain>
    </source>
</reference>
<sequence>MNLAETLNLGCLCRTLNPERLRQQLETDPCLQGMLDGLATTHPHLFSDTAVFVDPGMRAAVGQAIAAIERVVALPAYQQEALTHAPEIAQHQFGPAGVFMGYDFHLGEDGPRLIEINTNAGGALLNAALARAHRDCCEPMQGLMDASSDLLHINQAFVDMFRAEWQAQRGTRPLRNVLITDDAPQAQYLAPEFALARQLLIAHGIMAAVGDARELSWKDGALWHPALPGAVVDLVYNRLTDFSLSEPSHAALRSAYVAGAAVVTPHPRAHALFADKRNLITLGDDVLLASWGVSAEDRRILQAVVPHTERVTAEHADDLWARRRQLFFKPVAGYGAKAAYRGDKLTKSVWAHITAGGFIAQALVPPSERMVDVDGVATRLKLDIRAYTFRGQVQLLAARTYTGQTTNFRTAGGGFSPVVVLPAIAQDANAGPRPPRTDCLPSSP</sequence>
<reference evidence="1" key="1">
    <citation type="journal article" date="2014" name="Int. J. Syst. Evol. Microbiol.">
        <title>Complete genome sequence of Corynebacterium casei LMG S-19264T (=DSM 44701T), isolated from a smear-ripened cheese.</title>
        <authorList>
            <consortium name="US DOE Joint Genome Institute (JGI-PGF)"/>
            <person name="Walter F."/>
            <person name="Albersmeier A."/>
            <person name="Kalinowski J."/>
            <person name="Ruckert C."/>
        </authorList>
    </citation>
    <scope>NUCLEOTIDE SEQUENCE</scope>
    <source>
        <strain evidence="1">CGMCC 1.15322</strain>
    </source>
</reference>
<proteinExistence type="predicted"/>
<evidence type="ECO:0000313" key="1">
    <source>
        <dbReference type="EMBL" id="GGB12869.1"/>
    </source>
</evidence>
<comment type="caution">
    <text evidence="1">The sequence shown here is derived from an EMBL/GenBank/DDBJ whole genome shotgun (WGS) entry which is preliminary data.</text>
</comment>
<dbReference type="EMBL" id="BMIG01000019">
    <property type="protein sequence ID" value="GGB12869.1"/>
    <property type="molecule type" value="Genomic_DNA"/>
</dbReference>
<keyword evidence="2" id="KW-1185">Reference proteome</keyword>
<dbReference type="Proteomes" id="UP000620596">
    <property type="component" value="Unassembled WGS sequence"/>
</dbReference>
<gene>
    <name evidence="1" type="ORF">GCM10011496_37210</name>
</gene>
<dbReference type="SUPFAM" id="SSF56059">
    <property type="entry name" value="Glutathione synthetase ATP-binding domain-like"/>
    <property type="match status" value="1"/>
</dbReference>
<evidence type="ECO:0000313" key="2">
    <source>
        <dbReference type="Proteomes" id="UP000620596"/>
    </source>
</evidence>
<name>A0A916SQD8_9BURK</name>
<protein>
    <recommendedName>
        <fullName evidence="3">Circularly permuted ATPgrasp domain-containing protein</fullName>
    </recommendedName>
</protein>
<evidence type="ECO:0008006" key="3">
    <source>
        <dbReference type="Google" id="ProtNLM"/>
    </source>
</evidence>